<organism evidence="2 3">
    <name type="scientific">Pleurodeles waltl</name>
    <name type="common">Iberian ribbed newt</name>
    <dbReference type="NCBI Taxonomy" id="8319"/>
    <lineage>
        <taxon>Eukaryota</taxon>
        <taxon>Metazoa</taxon>
        <taxon>Chordata</taxon>
        <taxon>Craniata</taxon>
        <taxon>Vertebrata</taxon>
        <taxon>Euteleostomi</taxon>
        <taxon>Amphibia</taxon>
        <taxon>Batrachia</taxon>
        <taxon>Caudata</taxon>
        <taxon>Salamandroidea</taxon>
        <taxon>Salamandridae</taxon>
        <taxon>Pleurodelinae</taxon>
        <taxon>Pleurodeles</taxon>
    </lineage>
</organism>
<sequence length="139" mass="15062">MGLGRLSVRPGRGRARQTCLEKHSQLYGSGRAGPQDALLQSTMWSAGGQAGGSEPPRVGQQECSWWPRLETLTGEPSFRFGDHPRRSVESQGLRPGAGEAAGFASSSPIVGSLWRWQRKTPKPLVGLLDTIIYCRSSLT</sequence>
<evidence type="ECO:0000256" key="1">
    <source>
        <dbReference type="SAM" id="MobiDB-lite"/>
    </source>
</evidence>
<gene>
    <name evidence="2" type="ORF">NDU88_007961</name>
</gene>
<dbReference type="Proteomes" id="UP001066276">
    <property type="component" value="Chromosome 9"/>
</dbReference>
<reference evidence="2" key="1">
    <citation type="journal article" date="2022" name="bioRxiv">
        <title>Sequencing and chromosome-scale assembly of the giantPleurodeles waltlgenome.</title>
        <authorList>
            <person name="Brown T."/>
            <person name="Elewa A."/>
            <person name="Iarovenko S."/>
            <person name="Subramanian E."/>
            <person name="Araus A.J."/>
            <person name="Petzold A."/>
            <person name="Susuki M."/>
            <person name="Suzuki K.-i.T."/>
            <person name="Hayashi T."/>
            <person name="Toyoda A."/>
            <person name="Oliveira C."/>
            <person name="Osipova E."/>
            <person name="Leigh N.D."/>
            <person name="Simon A."/>
            <person name="Yun M.H."/>
        </authorList>
    </citation>
    <scope>NUCLEOTIDE SEQUENCE</scope>
    <source>
        <strain evidence="2">20211129_DDA</strain>
        <tissue evidence="2">Liver</tissue>
    </source>
</reference>
<keyword evidence="3" id="KW-1185">Reference proteome</keyword>
<evidence type="ECO:0000313" key="2">
    <source>
        <dbReference type="EMBL" id="KAJ1110611.1"/>
    </source>
</evidence>
<feature type="region of interest" description="Disordered" evidence="1">
    <location>
        <begin position="75"/>
        <end position="104"/>
    </location>
</feature>
<proteinExistence type="predicted"/>
<dbReference type="AlphaFoldDB" id="A0AAV7N3K2"/>
<accession>A0AAV7N3K2</accession>
<comment type="caution">
    <text evidence="2">The sequence shown here is derived from an EMBL/GenBank/DDBJ whole genome shotgun (WGS) entry which is preliminary data.</text>
</comment>
<protein>
    <submittedName>
        <fullName evidence="2">Uncharacterized protein</fullName>
    </submittedName>
</protein>
<dbReference type="EMBL" id="JANPWB010000013">
    <property type="protein sequence ID" value="KAJ1110611.1"/>
    <property type="molecule type" value="Genomic_DNA"/>
</dbReference>
<evidence type="ECO:0000313" key="3">
    <source>
        <dbReference type="Proteomes" id="UP001066276"/>
    </source>
</evidence>
<name>A0AAV7N3K2_PLEWA</name>